<feature type="compositionally biased region" description="Polar residues" evidence="1">
    <location>
        <begin position="564"/>
        <end position="576"/>
    </location>
</feature>
<dbReference type="OrthoDB" id="5386574at2759"/>
<dbReference type="AlphaFoldDB" id="A0A6A6VCQ2"/>
<dbReference type="Pfam" id="PF11489">
    <property type="entry name" value="Aim21"/>
    <property type="match status" value="1"/>
</dbReference>
<feature type="region of interest" description="Disordered" evidence="1">
    <location>
        <begin position="345"/>
        <end position="856"/>
    </location>
</feature>
<feature type="compositionally biased region" description="Polar residues" evidence="1">
    <location>
        <begin position="133"/>
        <end position="153"/>
    </location>
</feature>
<proteinExistence type="predicted"/>
<feature type="compositionally biased region" description="Basic and acidic residues" evidence="1">
    <location>
        <begin position="789"/>
        <end position="810"/>
    </location>
</feature>
<sequence>MTVPTIPPRPSRSQQSRSPSRHMPNMDAPKIPPRPKRSVDRSVSPNRDAFARSPLNDPAFLHDKHHHRRGSGLSQELPPRPPSVTLPALGQEGMEYASLDDLSKTLSKDEGAGAPQMKQVAGDLPLYAPKASVPSSTAKSRIQAVTRTDSSQAAAAGFGKLAPEDKHQAGEPGRSGSSAGHHTRPSSIYDQNEEQGIPEIGVQVPMYPNAGDVQAPTPQPFDQAPSGGVGFFNKGGHREGRHHGRTKSGREFYGPPGSYGLHGHGIIPKNEFEQQWYAKHPEDRVREEKGEYGPRMQQDRKDYHWVGDDLVKLVHSSAASGAGVGTSREAIGTPDEQIGYLAHEEFASRIASPKPPSGRPGSISSKTGMHVDSPLRHETGPELQADGQDERDEGAVPAVIHIDPPSHPTSKIHGGGYDPPTEDLGPEGGNSEEKGGLITEQGYGVPILASDEVGKRQDVAWRQPAVTPELERRASGEYTINEPGGHPLYITKPRTHSRSSSRNSNRLSRFASPDHGHLESTKEYEPLFPEDDDEQKKPKTAADKLKRPEIARHHFPSQDVWEDTPSSLQLETTVETPQGPEEAYEEQANPDSGTVFEHPEEEQERMKRESEEDKRSFLPEKTKRFTNKHVNKEHLGGGRPGQHRFPSHDIWEDAPDHGQLVTTVSTEQTDDTNEYADASPVTEKPLPFSDKPRIPPRPQAKENSPVEKKAAPVIPERPKPSVPARPAKPLTKSTEKLPTLDTQSSSDAPAPKPKPPVPARPAGSKIAALQAGFLQDLNQKLGLGPQAPKTKESEPENEEESPKPLQDARKGRAKGPQRRKPAAASSPAPAAEAEQSSQLRLDTSSISTVWTIEEDGEIDVPAARMAKGIMSVLSGGKTEQHQVEKTQDQPEVAKSEQVQDTDVEKVDTAETFKSEEPEEQKSGILGTVTGLASSVVGSLTGSGSPTKDNEDEGKGKTTADEEKIEEKSPVEPEGNKSPAKQPTEAEADEPSSPVAESADPEVASSLPKDAEVPAASGIGPVPTSEPVDMALMEEGKDAETREIGL</sequence>
<feature type="compositionally biased region" description="Polar residues" evidence="1">
    <location>
        <begin position="175"/>
        <end position="190"/>
    </location>
</feature>
<feature type="region of interest" description="Disordered" evidence="1">
    <location>
        <begin position="1"/>
        <end position="252"/>
    </location>
</feature>
<feature type="compositionally biased region" description="Basic residues" evidence="1">
    <location>
        <begin position="811"/>
        <end position="821"/>
    </location>
</feature>
<feature type="compositionally biased region" description="Basic and acidic residues" evidence="1">
    <location>
        <begin position="878"/>
        <end position="894"/>
    </location>
</feature>
<feature type="compositionally biased region" description="Pro residues" evidence="1">
    <location>
        <begin position="1"/>
        <end position="10"/>
    </location>
</feature>
<feature type="compositionally biased region" description="Low complexity" evidence="1">
    <location>
        <begin position="930"/>
        <end position="944"/>
    </location>
</feature>
<protein>
    <recommendedName>
        <fullName evidence="4">Altered inheritance of mitochondria protein 21</fullName>
    </recommendedName>
</protein>
<accession>A0A6A6VCQ2</accession>
<organism evidence="2 3">
    <name type="scientific">Sporormia fimetaria CBS 119925</name>
    <dbReference type="NCBI Taxonomy" id="1340428"/>
    <lineage>
        <taxon>Eukaryota</taxon>
        <taxon>Fungi</taxon>
        <taxon>Dikarya</taxon>
        <taxon>Ascomycota</taxon>
        <taxon>Pezizomycotina</taxon>
        <taxon>Dothideomycetes</taxon>
        <taxon>Pleosporomycetidae</taxon>
        <taxon>Pleosporales</taxon>
        <taxon>Sporormiaceae</taxon>
        <taxon>Sporormia</taxon>
    </lineage>
</organism>
<feature type="compositionally biased region" description="Basic and acidic residues" evidence="1">
    <location>
        <begin position="101"/>
        <end position="111"/>
    </location>
</feature>
<feature type="compositionally biased region" description="Basic and acidic residues" evidence="1">
    <location>
        <begin position="512"/>
        <end position="525"/>
    </location>
</feature>
<evidence type="ECO:0008006" key="4">
    <source>
        <dbReference type="Google" id="ProtNLM"/>
    </source>
</evidence>
<dbReference type="InterPro" id="IPR021582">
    <property type="entry name" value="Aim21"/>
</dbReference>
<feature type="compositionally biased region" description="Basic and acidic residues" evidence="1">
    <location>
        <begin position="1033"/>
        <end position="1045"/>
    </location>
</feature>
<feature type="compositionally biased region" description="Basic and acidic residues" evidence="1">
    <location>
        <begin position="902"/>
        <end position="921"/>
    </location>
</feature>
<feature type="compositionally biased region" description="Polar residues" evidence="1">
    <location>
        <begin position="839"/>
        <end position="850"/>
    </location>
</feature>
<dbReference type="EMBL" id="MU006570">
    <property type="protein sequence ID" value="KAF2747933.1"/>
    <property type="molecule type" value="Genomic_DNA"/>
</dbReference>
<feature type="region of interest" description="Disordered" evidence="1">
    <location>
        <begin position="871"/>
        <end position="1045"/>
    </location>
</feature>
<feature type="compositionally biased region" description="Basic and acidic residues" evidence="1">
    <location>
        <begin position="534"/>
        <end position="552"/>
    </location>
</feature>
<evidence type="ECO:0000313" key="3">
    <source>
        <dbReference type="Proteomes" id="UP000799440"/>
    </source>
</evidence>
<name>A0A6A6VCQ2_9PLEO</name>
<feature type="compositionally biased region" description="Basic and acidic residues" evidence="1">
    <location>
        <begin position="952"/>
        <end position="974"/>
    </location>
</feature>
<dbReference type="Proteomes" id="UP000799440">
    <property type="component" value="Unassembled WGS sequence"/>
</dbReference>
<feature type="compositionally biased region" description="Basic and acidic residues" evidence="1">
    <location>
        <begin position="604"/>
        <end position="623"/>
    </location>
</feature>
<feature type="compositionally biased region" description="Low complexity" evidence="1">
    <location>
        <begin position="500"/>
        <end position="509"/>
    </location>
</feature>
<feature type="compositionally biased region" description="Basic and acidic residues" evidence="1">
    <location>
        <begin position="646"/>
        <end position="656"/>
    </location>
</feature>
<feature type="compositionally biased region" description="Low complexity" evidence="1">
    <location>
        <begin position="822"/>
        <end position="838"/>
    </location>
</feature>
<keyword evidence="3" id="KW-1185">Reference proteome</keyword>
<evidence type="ECO:0000313" key="2">
    <source>
        <dbReference type="EMBL" id="KAF2747933.1"/>
    </source>
</evidence>
<feature type="compositionally biased region" description="Pro residues" evidence="1">
    <location>
        <begin position="750"/>
        <end position="759"/>
    </location>
</feature>
<reference evidence="2" key="1">
    <citation type="journal article" date="2020" name="Stud. Mycol.">
        <title>101 Dothideomycetes genomes: a test case for predicting lifestyles and emergence of pathogens.</title>
        <authorList>
            <person name="Haridas S."/>
            <person name="Albert R."/>
            <person name="Binder M."/>
            <person name="Bloem J."/>
            <person name="Labutti K."/>
            <person name="Salamov A."/>
            <person name="Andreopoulos B."/>
            <person name="Baker S."/>
            <person name="Barry K."/>
            <person name="Bills G."/>
            <person name="Bluhm B."/>
            <person name="Cannon C."/>
            <person name="Castanera R."/>
            <person name="Culley D."/>
            <person name="Daum C."/>
            <person name="Ezra D."/>
            <person name="Gonzalez J."/>
            <person name="Henrissat B."/>
            <person name="Kuo A."/>
            <person name="Liang C."/>
            <person name="Lipzen A."/>
            <person name="Lutzoni F."/>
            <person name="Magnuson J."/>
            <person name="Mondo S."/>
            <person name="Nolan M."/>
            <person name="Ohm R."/>
            <person name="Pangilinan J."/>
            <person name="Park H.-J."/>
            <person name="Ramirez L."/>
            <person name="Alfaro M."/>
            <person name="Sun H."/>
            <person name="Tritt A."/>
            <person name="Yoshinaga Y."/>
            <person name="Zwiers L.-H."/>
            <person name="Turgeon B."/>
            <person name="Goodwin S."/>
            <person name="Spatafora J."/>
            <person name="Crous P."/>
            <person name="Grigoriev I."/>
        </authorList>
    </citation>
    <scope>NUCLEOTIDE SEQUENCE</scope>
    <source>
        <strain evidence="2">CBS 119925</strain>
    </source>
</reference>
<evidence type="ECO:0000256" key="1">
    <source>
        <dbReference type="SAM" id="MobiDB-lite"/>
    </source>
</evidence>
<gene>
    <name evidence="2" type="ORF">M011DRAFT_457869</name>
</gene>